<feature type="compositionally biased region" description="Polar residues" evidence="6">
    <location>
        <begin position="232"/>
        <end position="241"/>
    </location>
</feature>
<evidence type="ECO:0000313" key="9">
    <source>
        <dbReference type="Proteomes" id="UP000636709"/>
    </source>
</evidence>
<dbReference type="Proteomes" id="UP000636709">
    <property type="component" value="Unassembled WGS sequence"/>
</dbReference>
<dbReference type="GO" id="GO:0003700">
    <property type="term" value="F:DNA-binding transcription factor activity"/>
    <property type="evidence" value="ECO:0007669"/>
    <property type="project" value="InterPro"/>
</dbReference>
<dbReference type="EMBL" id="JACEFO010001717">
    <property type="protein sequence ID" value="KAF8717531.1"/>
    <property type="molecule type" value="Genomic_DNA"/>
</dbReference>
<keyword evidence="5" id="KW-0539">Nucleus</keyword>
<keyword evidence="9" id="KW-1185">Reference proteome</keyword>
<dbReference type="SUPFAM" id="SSF54171">
    <property type="entry name" value="DNA-binding domain"/>
    <property type="match status" value="1"/>
</dbReference>
<evidence type="ECO:0000256" key="2">
    <source>
        <dbReference type="ARBA" id="ARBA00023015"/>
    </source>
</evidence>
<evidence type="ECO:0000256" key="4">
    <source>
        <dbReference type="ARBA" id="ARBA00023163"/>
    </source>
</evidence>
<dbReference type="AlphaFoldDB" id="A0A835EXL8"/>
<dbReference type="GO" id="GO:0003677">
    <property type="term" value="F:DNA binding"/>
    <property type="evidence" value="ECO:0007669"/>
    <property type="project" value="UniProtKB-KW"/>
</dbReference>
<gene>
    <name evidence="8" type="ORF">HU200_025788</name>
</gene>
<comment type="subcellular location">
    <subcellularLocation>
        <location evidence="1">Nucleus</location>
    </subcellularLocation>
</comment>
<keyword evidence="4" id="KW-0804">Transcription</keyword>
<name>A0A835EXL8_9POAL</name>
<evidence type="ECO:0000256" key="5">
    <source>
        <dbReference type="ARBA" id="ARBA00023242"/>
    </source>
</evidence>
<dbReference type="SMART" id="SM00380">
    <property type="entry name" value="AP2"/>
    <property type="match status" value="1"/>
</dbReference>
<dbReference type="Gene3D" id="3.30.730.10">
    <property type="entry name" value="AP2/ERF domain"/>
    <property type="match status" value="1"/>
</dbReference>
<reference evidence="8" key="1">
    <citation type="submission" date="2020-07" db="EMBL/GenBank/DDBJ databases">
        <title>Genome sequence and genetic diversity analysis of an under-domesticated orphan crop, white fonio (Digitaria exilis).</title>
        <authorList>
            <person name="Bennetzen J.L."/>
            <person name="Chen S."/>
            <person name="Ma X."/>
            <person name="Wang X."/>
            <person name="Yssel A.E.J."/>
            <person name="Chaluvadi S.R."/>
            <person name="Johnson M."/>
            <person name="Gangashetty P."/>
            <person name="Hamidou F."/>
            <person name="Sanogo M.D."/>
            <person name="Zwaenepoel A."/>
            <person name="Wallace J."/>
            <person name="Van De Peer Y."/>
            <person name="Van Deynze A."/>
        </authorList>
    </citation>
    <scope>NUCLEOTIDE SEQUENCE</scope>
    <source>
        <tissue evidence="8">Leaves</tissue>
    </source>
</reference>
<dbReference type="InterPro" id="IPR001471">
    <property type="entry name" value="AP2/ERF_dom"/>
</dbReference>
<keyword evidence="2" id="KW-0805">Transcription regulation</keyword>
<dbReference type="InterPro" id="IPR036955">
    <property type="entry name" value="AP2/ERF_dom_sf"/>
</dbReference>
<keyword evidence="3" id="KW-0238">DNA-binding</keyword>
<evidence type="ECO:0000256" key="3">
    <source>
        <dbReference type="ARBA" id="ARBA00023125"/>
    </source>
</evidence>
<comment type="caution">
    <text evidence="8">The sequence shown here is derived from an EMBL/GenBank/DDBJ whole genome shotgun (WGS) entry which is preliminary data.</text>
</comment>
<evidence type="ECO:0000256" key="1">
    <source>
        <dbReference type="ARBA" id="ARBA00004123"/>
    </source>
</evidence>
<sequence>MTTPVVSASAPAISGAPVAAAASQAGRPPAAPRQQLPIRRPQLQYAGVRRGPNGEWLAHVLVDPERGEHRTVGPFPDEHAAALAHDRIAIAFLGDSARANFRPAFHQIEQRFLRLCRTRAGEIDVCRLVAEGTYEDRYATFLRSVLALQRWGEYLNVVIDFFVGRAGEIGEEALVEGGEKLAARFVEMHRNKATRPEWREGYVSWVMEREEDRRKQQQQQRDGGCAGASAVQPLQQQQKVL</sequence>
<feature type="domain" description="AP2/ERF" evidence="7">
    <location>
        <begin position="44"/>
        <end position="102"/>
    </location>
</feature>
<dbReference type="PROSITE" id="PS51032">
    <property type="entry name" value="AP2_ERF"/>
    <property type="match status" value="1"/>
</dbReference>
<feature type="region of interest" description="Disordered" evidence="6">
    <location>
        <begin position="213"/>
        <end position="241"/>
    </location>
</feature>
<protein>
    <recommendedName>
        <fullName evidence="7">AP2/ERF domain-containing protein</fullName>
    </recommendedName>
</protein>
<feature type="region of interest" description="Disordered" evidence="6">
    <location>
        <begin position="20"/>
        <end position="39"/>
    </location>
</feature>
<dbReference type="GO" id="GO:0005634">
    <property type="term" value="C:nucleus"/>
    <property type="evidence" value="ECO:0007669"/>
    <property type="project" value="UniProtKB-SubCell"/>
</dbReference>
<dbReference type="OrthoDB" id="676202at2759"/>
<dbReference type="InterPro" id="IPR016177">
    <property type="entry name" value="DNA-bd_dom_sf"/>
</dbReference>
<organism evidence="8 9">
    <name type="scientific">Digitaria exilis</name>
    <dbReference type="NCBI Taxonomy" id="1010633"/>
    <lineage>
        <taxon>Eukaryota</taxon>
        <taxon>Viridiplantae</taxon>
        <taxon>Streptophyta</taxon>
        <taxon>Embryophyta</taxon>
        <taxon>Tracheophyta</taxon>
        <taxon>Spermatophyta</taxon>
        <taxon>Magnoliopsida</taxon>
        <taxon>Liliopsida</taxon>
        <taxon>Poales</taxon>
        <taxon>Poaceae</taxon>
        <taxon>PACMAD clade</taxon>
        <taxon>Panicoideae</taxon>
        <taxon>Panicodae</taxon>
        <taxon>Paniceae</taxon>
        <taxon>Anthephorinae</taxon>
        <taxon>Digitaria</taxon>
    </lineage>
</organism>
<evidence type="ECO:0000256" key="6">
    <source>
        <dbReference type="SAM" id="MobiDB-lite"/>
    </source>
</evidence>
<accession>A0A835EXL8</accession>
<evidence type="ECO:0000259" key="7">
    <source>
        <dbReference type="PROSITE" id="PS51032"/>
    </source>
</evidence>
<proteinExistence type="predicted"/>
<evidence type="ECO:0000313" key="8">
    <source>
        <dbReference type="EMBL" id="KAF8717531.1"/>
    </source>
</evidence>